<evidence type="ECO:0000259" key="7">
    <source>
        <dbReference type="PROSITE" id="PS51778"/>
    </source>
</evidence>
<gene>
    <name evidence="8" type="primary">ABSGL_00221.1 scaffold 367</name>
</gene>
<sequence length="536" mass="59243">MTNHYTPDSNNGGSPSRSDETLHPNSSSSSLPPPRILLPSRHSSFSSADDSERKGLTPQASYPNLASSIKSLKKKKASSRRRSFDSDLGLAAATGGSLDERSSVNNKPFANEKRNKEFHALFKSVPLEDNLIEDYGCALQKEILLQGRIYITQNHLCFNANIFGWITNLVIAFTDIVEIEKKTTAIIIPNAILISTNQSKHFFASFLSREQAYDQMVTIWRQAQLRVASSILTTTSNTMKESSDDASDKDTDDLDDSDNDSMSFSEWDEQDHDHNKMKRTHAVDNILALSPPLTQSPARGKDRQTSQTSLPMPTHATHDEAEAARRRAISEAGPRPNASSIMRAAAEEPLPFVNHPAKSDPVPTKNLLPPSTAPPAILQQGPTQCLCGTGALEAHYPNTVMDQTYSCSMETLYNLLYHTGFIPKFLEEVERSTDIVIHPWRKGDGCPYVRDASYVKYLGGAIGPRSTRCILKDELLHVDLNSHITQQTTTQTPDVPSGGNFCVKTRVCLTHAGQGQIRMLVTVLVPFTKTSWLKCM</sequence>
<evidence type="ECO:0000313" key="9">
    <source>
        <dbReference type="Proteomes" id="UP000078561"/>
    </source>
</evidence>
<dbReference type="PANTHER" id="PTHR23319">
    <property type="entry name" value="GRAM DOMAIN CONTAINING 1B, ISOFORM E"/>
    <property type="match status" value="1"/>
</dbReference>
<dbReference type="EMBL" id="LT550056">
    <property type="protein sequence ID" value="SAL94927.1"/>
    <property type="molecule type" value="Genomic_DNA"/>
</dbReference>
<feature type="compositionally biased region" description="Low complexity" evidence="6">
    <location>
        <begin position="37"/>
        <end position="48"/>
    </location>
</feature>
<dbReference type="Pfam" id="PF16016">
    <property type="entry name" value="VASt"/>
    <property type="match status" value="1"/>
</dbReference>
<keyword evidence="4" id="KW-1133">Transmembrane helix</keyword>
<evidence type="ECO:0000256" key="1">
    <source>
        <dbReference type="ARBA" id="ARBA00004167"/>
    </source>
</evidence>
<dbReference type="PROSITE" id="PS51778">
    <property type="entry name" value="VAST"/>
    <property type="match status" value="1"/>
</dbReference>
<feature type="domain" description="VASt" evidence="7">
    <location>
        <begin position="396"/>
        <end position="536"/>
    </location>
</feature>
<dbReference type="GO" id="GO:0140268">
    <property type="term" value="C:endoplasmic reticulum-plasma membrane contact site"/>
    <property type="evidence" value="ECO:0007669"/>
    <property type="project" value="TreeGrafter"/>
</dbReference>
<evidence type="ECO:0000256" key="6">
    <source>
        <dbReference type="SAM" id="MobiDB-lite"/>
    </source>
</evidence>
<dbReference type="Gene3D" id="2.30.29.30">
    <property type="entry name" value="Pleckstrin-homology domain (PH domain)/Phosphotyrosine-binding domain (PTB)"/>
    <property type="match status" value="1"/>
</dbReference>
<dbReference type="GO" id="GO:0005739">
    <property type="term" value="C:mitochondrion"/>
    <property type="evidence" value="ECO:0007669"/>
    <property type="project" value="TreeGrafter"/>
</dbReference>
<accession>A0A168KLQ8</accession>
<dbReference type="OrthoDB" id="2162691at2759"/>
<feature type="compositionally biased region" description="Polar residues" evidence="6">
    <location>
        <begin position="1"/>
        <end position="16"/>
    </location>
</feature>
<dbReference type="SMART" id="SM00568">
    <property type="entry name" value="GRAM"/>
    <property type="match status" value="1"/>
</dbReference>
<dbReference type="STRING" id="4829.A0A168KLQ8"/>
<dbReference type="GO" id="GO:0120015">
    <property type="term" value="F:sterol transfer activity"/>
    <property type="evidence" value="ECO:0007669"/>
    <property type="project" value="TreeGrafter"/>
</dbReference>
<dbReference type="GO" id="GO:0005789">
    <property type="term" value="C:endoplasmic reticulum membrane"/>
    <property type="evidence" value="ECO:0007669"/>
    <property type="project" value="TreeGrafter"/>
</dbReference>
<dbReference type="InterPro" id="IPR051482">
    <property type="entry name" value="Cholesterol_transport"/>
</dbReference>
<dbReference type="InterPro" id="IPR004182">
    <property type="entry name" value="GRAM"/>
</dbReference>
<comment type="similarity">
    <text evidence="2">Belongs to the YSP2 family.</text>
</comment>
<keyword evidence="5" id="KW-0472">Membrane</keyword>
<dbReference type="CDD" id="cd13220">
    <property type="entry name" value="PH-GRAM_GRAMDC"/>
    <property type="match status" value="1"/>
</dbReference>
<dbReference type="OMA" id="FFIADNA"/>
<evidence type="ECO:0000256" key="2">
    <source>
        <dbReference type="ARBA" id="ARBA00006582"/>
    </source>
</evidence>
<feature type="compositionally biased region" description="Acidic residues" evidence="6">
    <location>
        <begin position="250"/>
        <end position="259"/>
    </location>
</feature>
<dbReference type="Pfam" id="PF02893">
    <property type="entry name" value="GRAM"/>
    <property type="match status" value="1"/>
</dbReference>
<dbReference type="GO" id="GO:0032366">
    <property type="term" value="P:intracellular sterol transport"/>
    <property type="evidence" value="ECO:0007669"/>
    <property type="project" value="TreeGrafter"/>
</dbReference>
<dbReference type="AlphaFoldDB" id="A0A168KLQ8"/>
<comment type="subcellular location">
    <subcellularLocation>
        <location evidence="1">Membrane</location>
        <topology evidence="1">Single-pass membrane protein</topology>
    </subcellularLocation>
</comment>
<evidence type="ECO:0000256" key="3">
    <source>
        <dbReference type="ARBA" id="ARBA00022692"/>
    </source>
</evidence>
<feature type="region of interest" description="Disordered" evidence="6">
    <location>
        <begin position="290"/>
        <end position="338"/>
    </location>
</feature>
<dbReference type="PANTHER" id="PTHR23319:SF4">
    <property type="entry name" value="GRAM DOMAIN CONTAINING 1B, ISOFORM E"/>
    <property type="match status" value="1"/>
</dbReference>
<feature type="compositionally biased region" description="Basic and acidic residues" evidence="6">
    <location>
        <begin position="316"/>
        <end position="329"/>
    </location>
</feature>
<dbReference type="InParanoid" id="A0A168KLQ8"/>
<protein>
    <recommendedName>
        <fullName evidence="7">VASt domain-containing protein</fullName>
    </recommendedName>
</protein>
<keyword evidence="3" id="KW-0812">Transmembrane</keyword>
<proteinExistence type="inferred from homology"/>
<name>A0A168KLQ8_ABSGL</name>
<feature type="region of interest" description="Disordered" evidence="6">
    <location>
        <begin position="236"/>
        <end position="275"/>
    </location>
</feature>
<dbReference type="InterPro" id="IPR031968">
    <property type="entry name" value="VASt"/>
</dbReference>
<dbReference type="FunCoup" id="A0A168KLQ8">
    <property type="interactions" value="163"/>
</dbReference>
<reference evidence="8" key="1">
    <citation type="submission" date="2016-04" db="EMBL/GenBank/DDBJ databases">
        <authorList>
            <person name="Evans L.H."/>
            <person name="Alamgir A."/>
            <person name="Owens N."/>
            <person name="Weber N.D."/>
            <person name="Virtaneva K."/>
            <person name="Barbian K."/>
            <person name="Babar A."/>
            <person name="Rosenke K."/>
        </authorList>
    </citation>
    <scope>NUCLEOTIDE SEQUENCE [LARGE SCALE GENOMIC DNA]</scope>
    <source>
        <strain evidence="8">CBS 101.48</strain>
    </source>
</reference>
<evidence type="ECO:0000313" key="8">
    <source>
        <dbReference type="EMBL" id="SAL94927.1"/>
    </source>
</evidence>
<evidence type="ECO:0000256" key="4">
    <source>
        <dbReference type="ARBA" id="ARBA00022989"/>
    </source>
</evidence>
<evidence type="ECO:0000256" key="5">
    <source>
        <dbReference type="ARBA" id="ARBA00023136"/>
    </source>
</evidence>
<dbReference type="Proteomes" id="UP000078561">
    <property type="component" value="Unassembled WGS sequence"/>
</dbReference>
<dbReference type="GO" id="GO:0032934">
    <property type="term" value="F:sterol binding"/>
    <property type="evidence" value="ECO:0007669"/>
    <property type="project" value="TreeGrafter"/>
</dbReference>
<organism evidence="8">
    <name type="scientific">Absidia glauca</name>
    <name type="common">Pin mould</name>
    <dbReference type="NCBI Taxonomy" id="4829"/>
    <lineage>
        <taxon>Eukaryota</taxon>
        <taxon>Fungi</taxon>
        <taxon>Fungi incertae sedis</taxon>
        <taxon>Mucoromycota</taxon>
        <taxon>Mucoromycotina</taxon>
        <taxon>Mucoromycetes</taxon>
        <taxon>Mucorales</taxon>
        <taxon>Cunninghamellaceae</taxon>
        <taxon>Absidia</taxon>
    </lineage>
</organism>
<dbReference type="InterPro" id="IPR011993">
    <property type="entry name" value="PH-like_dom_sf"/>
</dbReference>
<dbReference type="GO" id="GO:0032541">
    <property type="term" value="C:cortical endoplasmic reticulum"/>
    <property type="evidence" value="ECO:0007669"/>
    <property type="project" value="TreeGrafter"/>
</dbReference>
<dbReference type="GO" id="GO:0005886">
    <property type="term" value="C:plasma membrane"/>
    <property type="evidence" value="ECO:0007669"/>
    <property type="project" value="TreeGrafter"/>
</dbReference>
<keyword evidence="9" id="KW-1185">Reference proteome</keyword>
<feature type="region of interest" description="Disordered" evidence="6">
    <location>
        <begin position="1"/>
        <end position="63"/>
    </location>
</feature>